<dbReference type="PROSITE" id="PS50887">
    <property type="entry name" value="GGDEF"/>
    <property type="match status" value="1"/>
</dbReference>
<dbReference type="PANTHER" id="PTHR45138">
    <property type="entry name" value="REGULATORY COMPONENTS OF SENSORY TRANSDUCTION SYSTEM"/>
    <property type="match status" value="1"/>
</dbReference>
<feature type="domain" description="GGDEF" evidence="4">
    <location>
        <begin position="113"/>
        <end position="245"/>
    </location>
</feature>
<name>A0A0F5FNG0_9HYPH</name>
<dbReference type="SMART" id="SM00267">
    <property type="entry name" value="GGDEF"/>
    <property type="match status" value="1"/>
</dbReference>
<protein>
    <recommendedName>
        <fullName evidence="1">diguanylate cyclase</fullName>
        <ecNumber evidence="1">2.7.7.65</ecNumber>
    </recommendedName>
</protein>
<dbReference type="PANTHER" id="PTHR45138:SF9">
    <property type="entry name" value="DIGUANYLATE CYCLASE DGCM-RELATED"/>
    <property type="match status" value="1"/>
</dbReference>
<dbReference type="GO" id="GO:0043709">
    <property type="term" value="P:cell adhesion involved in single-species biofilm formation"/>
    <property type="evidence" value="ECO:0007669"/>
    <property type="project" value="TreeGrafter"/>
</dbReference>
<comment type="catalytic activity">
    <reaction evidence="2">
        <text>2 GTP = 3',3'-c-di-GMP + 2 diphosphate</text>
        <dbReference type="Rhea" id="RHEA:24898"/>
        <dbReference type="ChEBI" id="CHEBI:33019"/>
        <dbReference type="ChEBI" id="CHEBI:37565"/>
        <dbReference type="ChEBI" id="CHEBI:58805"/>
        <dbReference type="EC" id="2.7.7.65"/>
    </reaction>
</comment>
<dbReference type="RefSeq" id="WP_046105167.1">
    <property type="nucleotide sequence ID" value="NZ_JZEY01000054.1"/>
</dbReference>
<dbReference type="FunFam" id="3.30.70.270:FF:000001">
    <property type="entry name" value="Diguanylate cyclase domain protein"/>
    <property type="match status" value="1"/>
</dbReference>
<evidence type="ECO:0000256" key="3">
    <source>
        <dbReference type="SAM" id="Phobius"/>
    </source>
</evidence>
<keyword evidence="3" id="KW-1133">Transmembrane helix</keyword>
<dbReference type="NCBIfam" id="TIGR00254">
    <property type="entry name" value="GGDEF"/>
    <property type="match status" value="1"/>
</dbReference>
<comment type="caution">
    <text evidence="5">The sequence shown here is derived from an EMBL/GenBank/DDBJ whole genome shotgun (WGS) entry which is preliminary data.</text>
</comment>
<proteinExistence type="predicted"/>
<dbReference type="Gene3D" id="3.30.70.270">
    <property type="match status" value="1"/>
</dbReference>
<evidence type="ECO:0000256" key="2">
    <source>
        <dbReference type="ARBA" id="ARBA00034247"/>
    </source>
</evidence>
<dbReference type="GO" id="GO:0005886">
    <property type="term" value="C:plasma membrane"/>
    <property type="evidence" value="ECO:0007669"/>
    <property type="project" value="TreeGrafter"/>
</dbReference>
<evidence type="ECO:0000259" key="4">
    <source>
        <dbReference type="PROSITE" id="PS50887"/>
    </source>
</evidence>
<evidence type="ECO:0000313" key="5">
    <source>
        <dbReference type="EMBL" id="KKB10368.1"/>
    </source>
</evidence>
<dbReference type="EC" id="2.7.7.65" evidence="1"/>
<dbReference type="InterPro" id="IPR043128">
    <property type="entry name" value="Rev_trsase/Diguanyl_cyclase"/>
</dbReference>
<dbReference type="EMBL" id="JZEY01000054">
    <property type="protein sequence ID" value="KKB10368.1"/>
    <property type="molecule type" value="Genomic_DNA"/>
</dbReference>
<accession>A0A0F5FNG0</accession>
<dbReference type="PATRIC" id="fig|429727.3.peg.1730"/>
<dbReference type="InterPro" id="IPR000160">
    <property type="entry name" value="GGDEF_dom"/>
</dbReference>
<gene>
    <name evidence="5" type="ORF">VE26_08375</name>
</gene>
<keyword evidence="3" id="KW-0472">Membrane</keyword>
<dbReference type="Pfam" id="PF00990">
    <property type="entry name" value="GGDEF"/>
    <property type="match status" value="1"/>
</dbReference>
<dbReference type="GO" id="GO:1902201">
    <property type="term" value="P:negative regulation of bacterial-type flagellum-dependent cell motility"/>
    <property type="evidence" value="ECO:0007669"/>
    <property type="project" value="TreeGrafter"/>
</dbReference>
<feature type="transmembrane region" description="Helical" evidence="3">
    <location>
        <begin position="48"/>
        <end position="70"/>
    </location>
</feature>
<keyword evidence="6" id="KW-1185">Reference proteome</keyword>
<dbReference type="OrthoDB" id="9812260at2"/>
<dbReference type="SUPFAM" id="SSF55073">
    <property type="entry name" value="Nucleotide cyclase"/>
    <property type="match status" value="1"/>
</dbReference>
<dbReference type="CDD" id="cd01949">
    <property type="entry name" value="GGDEF"/>
    <property type="match status" value="1"/>
</dbReference>
<organism evidence="5 6">
    <name type="scientific">Devosia chinhatensis</name>
    <dbReference type="NCBI Taxonomy" id="429727"/>
    <lineage>
        <taxon>Bacteria</taxon>
        <taxon>Pseudomonadati</taxon>
        <taxon>Pseudomonadota</taxon>
        <taxon>Alphaproteobacteria</taxon>
        <taxon>Hyphomicrobiales</taxon>
        <taxon>Devosiaceae</taxon>
        <taxon>Devosia</taxon>
    </lineage>
</organism>
<sequence>MQDILPRLTSRDRIRVALRAGSVVALCIASSVFITFLCYLFLDIPETGLGYAMAVLLPLLLATPICLWLFARIEQINLAYGQLDVIASTDWLTQCLTRRAFSSFAQKPRSSGQGCALLVIDVDHFKRINDQFGHDTGDVALRLIAEAIRDNVRSVDAVGRLGGEEFGVLLPTADHDQAAQVAERIRVAIDAIEFAPSGQPYPLSVSIGAARSVTTMHYEDLFRHADQSLLDAKRAGRNRVCFAAIPA</sequence>
<evidence type="ECO:0000313" key="6">
    <source>
        <dbReference type="Proteomes" id="UP000033649"/>
    </source>
</evidence>
<dbReference type="Proteomes" id="UP000033649">
    <property type="component" value="Unassembled WGS sequence"/>
</dbReference>
<dbReference type="AlphaFoldDB" id="A0A0F5FNG0"/>
<dbReference type="GO" id="GO:0052621">
    <property type="term" value="F:diguanylate cyclase activity"/>
    <property type="evidence" value="ECO:0007669"/>
    <property type="project" value="UniProtKB-EC"/>
</dbReference>
<evidence type="ECO:0000256" key="1">
    <source>
        <dbReference type="ARBA" id="ARBA00012528"/>
    </source>
</evidence>
<dbReference type="STRING" id="429727.VE26_08375"/>
<dbReference type="InterPro" id="IPR029787">
    <property type="entry name" value="Nucleotide_cyclase"/>
</dbReference>
<feature type="transmembrane region" description="Helical" evidence="3">
    <location>
        <begin position="20"/>
        <end position="42"/>
    </location>
</feature>
<reference evidence="5 6" key="1">
    <citation type="submission" date="2015-03" db="EMBL/GenBank/DDBJ databases">
        <authorList>
            <person name="Hassan Y."/>
            <person name="Lepp D."/>
            <person name="Li X.-Z."/>
            <person name="Zhou T."/>
        </authorList>
    </citation>
    <scope>NUCLEOTIDE SEQUENCE [LARGE SCALE GENOMIC DNA]</scope>
    <source>
        <strain evidence="5 6">IPL18</strain>
    </source>
</reference>
<dbReference type="InterPro" id="IPR050469">
    <property type="entry name" value="Diguanylate_Cyclase"/>
</dbReference>
<keyword evidence="3" id="KW-0812">Transmembrane</keyword>